<sequence>MSMRSAKSFGKSYVAVYFTNISAGTVESELGFRLIRFWETISTTKGGLLIGLELLLTGKQISIMAAGTGSTALFTVICSFSSRRVPFCANKFFKTVLGFSLAILLWAVDRLGRLWLLSWQQEQE</sequence>
<evidence type="ECO:0000313" key="2">
    <source>
        <dbReference type="EMBL" id="CAF1934968.1"/>
    </source>
</evidence>
<keyword evidence="1" id="KW-0472">Membrane</keyword>
<dbReference type="Proteomes" id="UP001295469">
    <property type="component" value="Chromosome C05"/>
</dbReference>
<evidence type="ECO:0000256" key="1">
    <source>
        <dbReference type="SAM" id="Phobius"/>
    </source>
</evidence>
<dbReference type="AlphaFoldDB" id="A0A816LCM9"/>
<dbReference type="EMBL" id="HG994369">
    <property type="protein sequence ID" value="CAF1934968.1"/>
    <property type="molecule type" value="Genomic_DNA"/>
</dbReference>
<dbReference type="PANTHER" id="PTHR35095">
    <property type="entry name" value="OS05G0143300 PROTEIN"/>
    <property type="match status" value="1"/>
</dbReference>
<feature type="transmembrane region" description="Helical" evidence="1">
    <location>
        <begin position="92"/>
        <end position="108"/>
    </location>
</feature>
<reference evidence="2" key="1">
    <citation type="submission" date="2021-01" db="EMBL/GenBank/DDBJ databases">
        <authorList>
            <consortium name="Genoscope - CEA"/>
            <person name="William W."/>
        </authorList>
    </citation>
    <scope>NUCLEOTIDE SEQUENCE</scope>
</reference>
<organism evidence="2">
    <name type="scientific">Brassica napus</name>
    <name type="common">Rape</name>
    <dbReference type="NCBI Taxonomy" id="3708"/>
    <lineage>
        <taxon>Eukaryota</taxon>
        <taxon>Viridiplantae</taxon>
        <taxon>Streptophyta</taxon>
        <taxon>Embryophyta</taxon>
        <taxon>Tracheophyta</taxon>
        <taxon>Spermatophyta</taxon>
        <taxon>Magnoliopsida</taxon>
        <taxon>eudicotyledons</taxon>
        <taxon>Gunneridae</taxon>
        <taxon>Pentapetalae</taxon>
        <taxon>rosids</taxon>
        <taxon>malvids</taxon>
        <taxon>Brassicales</taxon>
        <taxon>Brassicaceae</taxon>
        <taxon>Brassiceae</taxon>
        <taxon>Brassica</taxon>
    </lineage>
</organism>
<accession>A0A816LCM9</accession>
<proteinExistence type="predicted"/>
<protein>
    <submittedName>
        <fullName evidence="2">(rape) hypothetical protein</fullName>
    </submittedName>
</protein>
<feature type="transmembrane region" description="Helical" evidence="1">
    <location>
        <begin position="61"/>
        <end position="80"/>
    </location>
</feature>
<keyword evidence="1" id="KW-1133">Transmembrane helix</keyword>
<dbReference type="PANTHER" id="PTHR35095:SF1">
    <property type="entry name" value="OS05G0143300 PROTEIN"/>
    <property type="match status" value="1"/>
</dbReference>
<name>A0A816LCM9_BRANA</name>
<gene>
    <name evidence="2" type="ORF">DARMORV10_C05P54450.1</name>
</gene>
<keyword evidence="1" id="KW-0812">Transmembrane</keyword>